<dbReference type="InterPro" id="IPR057460">
    <property type="entry name" value="CAF17_C"/>
</dbReference>
<dbReference type="Pfam" id="PF25455">
    <property type="entry name" value="Beta-barrel_CAF17_C"/>
    <property type="match status" value="1"/>
</dbReference>
<dbReference type="InterPro" id="IPR006222">
    <property type="entry name" value="GCVT_N"/>
</dbReference>
<proteinExistence type="predicted"/>
<dbReference type="Pfam" id="PF01571">
    <property type="entry name" value="GCV_T"/>
    <property type="match status" value="1"/>
</dbReference>
<dbReference type="Proteomes" id="UP000033187">
    <property type="component" value="Chromosome 1"/>
</dbReference>
<reference evidence="5" key="1">
    <citation type="submission" date="2015-02" db="EMBL/GenBank/DDBJ databases">
        <authorList>
            <person name="Chooi Y.-H."/>
        </authorList>
    </citation>
    <scope>NUCLEOTIDE SEQUENCE [LARGE SCALE GENOMIC DNA]</scope>
    <source>
        <strain evidence="5">strain Y</strain>
    </source>
</reference>
<evidence type="ECO:0000313" key="4">
    <source>
        <dbReference type="EMBL" id="CPR14923.1"/>
    </source>
</evidence>
<evidence type="ECO:0000256" key="1">
    <source>
        <dbReference type="ARBA" id="ARBA00022946"/>
    </source>
</evidence>
<keyword evidence="5" id="KW-1185">Reference proteome</keyword>
<dbReference type="RefSeq" id="WP_046475402.1">
    <property type="nucleotide sequence ID" value="NZ_LN829118.1"/>
</dbReference>
<dbReference type="NCBIfam" id="TIGR03317">
    <property type="entry name" value="ygfZ_signature"/>
    <property type="match status" value="1"/>
</dbReference>
<evidence type="ECO:0000259" key="2">
    <source>
        <dbReference type="Pfam" id="PF01571"/>
    </source>
</evidence>
<dbReference type="PIRSF" id="PIRSF006487">
    <property type="entry name" value="GcvT"/>
    <property type="match status" value="1"/>
</dbReference>
<feature type="domain" description="GCVT N-terminal" evidence="2">
    <location>
        <begin position="15"/>
        <end position="107"/>
    </location>
</feature>
<dbReference type="SUPFAM" id="SSF103025">
    <property type="entry name" value="Folate-binding domain"/>
    <property type="match status" value="1"/>
</dbReference>
<dbReference type="InterPro" id="IPR017703">
    <property type="entry name" value="YgfZ/GCV_T_CS"/>
</dbReference>
<dbReference type="KEGG" id="fil:BN1229_v1_0125"/>
<name>A0A0D6J9I2_9HYPH</name>
<dbReference type="OrthoDB" id="9796287at2"/>
<dbReference type="PANTHER" id="PTHR22602:SF0">
    <property type="entry name" value="TRANSFERASE CAF17, MITOCHONDRIAL-RELATED"/>
    <property type="match status" value="1"/>
</dbReference>
<evidence type="ECO:0000313" key="5">
    <source>
        <dbReference type="Proteomes" id="UP000033187"/>
    </source>
</evidence>
<feature type="domain" description="CAF17 C-terminal" evidence="3">
    <location>
        <begin position="215"/>
        <end position="287"/>
    </location>
</feature>
<dbReference type="PANTHER" id="PTHR22602">
    <property type="entry name" value="TRANSFERASE CAF17, MITOCHONDRIAL-RELATED"/>
    <property type="match status" value="1"/>
</dbReference>
<protein>
    <submittedName>
        <fullName evidence="4">Glycine cleavage system protein T</fullName>
    </submittedName>
</protein>
<dbReference type="Gene3D" id="3.30.1360.120">
    <property type="entry name" value="Probable tRNA modification gtpase trme, domain 1"/>
    <property type="match status" value="1"/>
</dbReference>
<evidence type="ECO:0000259" key="3">
    <source>
        <dbReference type="Pfam" id="PF25455"/>
    </source>
</evidence>
<dbReference type="KEGG" id="fiy:BN1229_v1_0128"/>
<dbReference type="InterPro" id="IPR027266">
    <property type="entry name" value="TrmE/GcvT-like"/>
</dbReference>
<sequence length="295" mass="31714">MAQLKSAFLPDRGVVSIVGRDAQTFLQGIVTNDMGLLATQQAIYAGLLTPQGKILFDFFVTKIEGGYILEVARSQIPALIQRLNLYKLRSNVEITDCSAEYTVTAIWDDGIDAMPKDGSVIAFLDPRLPTLGFRALLTLANDKIPAEIGADPAPREDYDAHRITLGVPEGGKDYEFGDAFPHEALFDQLNGVSFSKGCFVGQEVVSRMQHRGTARKRIVPVVADGYLPDPGSEVRAGTAAIGTLASTSGNRALALLRIDRAAEAASKGEPLLSGNTHIRIDLPDWATFKIAASAD</sequence>
<keyword evidence="1" id="KW-0809">Transit peptide</keyword>
<gene>
    <name evidence="4" type="ORF">YBN1229_v1_0128</name>
</gene>
<organism evidence="4 5">
    <name type="scientific">Candidatus Filomicrobium marinum</name>
    <dbReference type="NCBI Taxonomy" id="1608628"/>
    <lineage>
        <taxon>Bacteria</taxon>
        <taxon>Pseudomonadati</taxon>
        <taxon>Pseudomonadota</taxon>
        <taxon>Alphaproteobacteria</taxon>
        <taxon>Hyphomicrobiales</taxon>
        <taxon>Hyphomicrobiaceae</taxon>
        <taxon>Filomicrobium</taxon>
    </lineage>
</organism>
<dbReference type="GO" id="GO:0016226">
    <property type="term" value="P:iron-sulfur cluster assembly"/>
    <property type="evidence" value="ECO:0007669"/>
    <property type="project" value="TreeGrafter"/>
</dbReference>
<dbReference type="EMBL" id="LN829119">
    <property type="protein sequence ID" value="CPR14923.1"/>
    <property type="molecule type" value="Genomic_DNA"/>
</dbReference>
<dbReference type="AlphaFoldDB" id="A0A0D6J9I2"/>
<accession>A0A0D6J9I2</accession>
<dbReference type="InterPro" id="IPR045179">
    <property type="entry name" value="YgfZ/GcvT"/>
</dbReference>